<organism evidence="13 14">
    <name type="scientific">Biomphalaria glabrata</name>
    <name type="common">Bloodfluke planorb</name>
    <name type="synonym">Freshwater snail</name>
    <dbReference type="NCBI Taxonomy" id="6526"/>
    <lineage>
        <taxon>Eukaryota</taxon>
        <taxon>Metazoa</taxon>
        <taxon>Spiralia</taxon>
        <taxon>Lophotrochozoa</taxon>
        <taxon>Mollusca</taxon>
        <taxon>Gastropoda</taxon>
        <taxon>Heterobranchia</taxon>
        <taxon>Euthyneura</taxon>
        <taxon>Panpulmonata</taxon>
        <taxon>Hygrophila</taxon>
        <taxon>Lymnaeoidea</taxon>
        <taxon>Planorbidae</taxon>
        <taxon>Biomphalaria</taxon>
    </lineage>
</organism>
<dbReference type="SMART" id="SM00356">
    <property type="entry name" value="ZnF_C3H1"/>
    <property type="match status" value="1"/>
</dbReference>
<reference evidence="13" key="1">
    <citation type="submission" date="2020-05" db="UniProtKB">
        <authorList>
            <consortium name="EnsemblMetazoa"/>
        </authorList>
    </citation>
    <scope>IDENTIFICATION</scope>
    <source>
        <strain evidence="13">BB02</strain>
    </source>
</reference>
<feature type="region of interest" description="Disordered" evidence="10">
    <location>
        <begin position="118"/>
        <end position="145"/>
    </location>
</feature>
<dbReference type="GO" id="GO:0000209">
    <property type="term" value="P:protein polyubiquitination"/>
    <property type="evidence" value="ECO:0007669"/>
    <property type="project" value="TreeGrafter"/>
</dbReference>
<dbReference type="VEuPathDB" id="VectorBase:BGLB010809"/>
<feature type="region of interest" description="Disordered" evidence="10">
    <location>
        <begin position="473"/>
        <end position="497"/>
    </location>
</feature>
<dbReference type="AlphaFoldDB" id="A0A2C9JZY5"/>
<gene>
    <name evidence="13" type="primary">106074648</name>
</gene>
<evidence type="ECO:0000256" key="7">
    <source>
        <dbReference type="ARBA" id="ARBA00022833"/>
    </source>
</evidence>
<dbReference type="RefSeq" id="XP_013090912.2">
    <property type="nucleotide sequence ID" value="XM_013235458.2"/>
</dbReference>
<proteinExistence type="predicted"/>
<dbReference type="Pfam" id="PF00642">
    <property type="entry name" value="zf-CCCH"/>
    <property type="match status" value="1"/>
</dbReference>
<evidence type="ECO:0000256" key="2">
    <source>
        <dbReference type="ARBA" id="ARBA00004201"/>
    </source>
</evidence>
<evidence type="ECO:0000256" key="1">
    <source>
        <dbReference type="ARBA" id="ARBA00000900"/>
    </source>
</evidence>
<protein>
    <recommendedName>
        <fullName evidence="3">RING-type E3 ubiquitin transferase</fullName>
        <ecNumber evidence="3">2.3.2.27</ecNumber>
    </recommendedName>
</protein>
<evidence type="ECO:0000313" key="13">
    <source>
        <dbReference type="EnsemblMetazoa" id="BGLB010809-PB"/>
    </source>
</evidence>
<dbReference type="InterPro" id="IPR000571">
    <property type="entry name" value="Znf_CCCH"/>
</dbReference>
<name>A0A2C9JZY5_BIOGL</name>
<keyword evidence="5 8" id="KW-0479">Metal-binding</keyword>
<dbReference type="Gene3D" id="3.30.40.10">
    <property type="entry name" value="Zinc/RING finger domain, C3HC4 (zinc finger)"/>
    <property type="match status" value="1"/>
</dbReference>
<dbReference type="GO" id="GO:0000288">
    <property type="term" value="P:nuclear-transcribed mRNA catabolic process, deadenylation-dependent decay"/>
    <property type="evidence" value="ECO:0007669"/>
    <property type="project" value="TreeGrafter"/>
</dbReference>
<dbReference type="EC" id="2.3.2.27" evidence="3"/>
<dbReference type="PROSITE" id="PS50103">
    <property type="entry name" value="ZF_C3H1"/>
    <property type="match status" value="1"/>
</dbReference>
<dbReference type="RefSeq" id="XP_013090911.2">
    <property type="nucleotide sequence ID" value="XM_013235457.2"/>
</dbReference>
<feature type="domain" description="C3H1-type" evidence="12">
    <location>
        <begin position="439"/>
        <end position="468"/>
    </location>
</feature>
<dbReference type="SUPFAM" id="SSF90229">
    <property type="entry name" value="CCCH zinc finger"/>
    <property type="match status" value="1"/>
</dbReference>
<feature type="zinc finger region" description="C3H1-type" evidence="8">
    <location>
        <begin position="439"/>
        <end position="468"/>
    </location>
</feature>
<dbReference type="EnsemblMetazoa" id="BGLB010809-RD">
    <property type="protein sequence ID" value="BGLB010809-PD"/>
    <property type="gene ID" value="BGLB010809"/>
</dbReference>
<keyword evidence="9" id="KW-0175">Coiled coil</keyword>
<sequence>MPFQGLPWTEFISCPVCCKVFNECQQRPISLGCGHTVCKSCIRSKLNDNRCPFDQIVLPSDVDKLPANFALMHLVGAAVPEQEKEAVKTVSDNPKSYEQARKCIEEMAVHLKPLAENASDDDSSICSETDQQKTSQSPSGMNGNNLLNNNTKCVLSRPMQRKLISLIHCQLLEEEGRSRAARIARSLGERIVSELLVLHQYPHQLSANLWAAVRTRGCQFLGPAMQEEVLKLILLALEDGSFLSRKVLVLFVVQRLESRYPQASKTAIGHVVQLLYRASCFKVLKREEESSLMQLKEEFRQYESLRREHDSQIVQIAIEAGLRISPEHWSSLLYGDTAHKSHMQSIIDKHQSPQSFAQSITELMSTLQRSSDHSGLLKLQPQLEFLSNIDPGADCPAPSWENLEAIMRSLNTVMTSYVEFLSNPDHRSRLEAAPIQNTRYKTSMCRDFFSARGTCPRGNTCTFAHSQEELERYRSRSRRNGSRGPACTTDKTSSFLTPSESDQLRQVQLMSKLKMEANSPGIKSLSLLGKSHSVASLLDGKVASVCLHESLPLINKLAAEKCTLMPHQKMSLQTNGVLGHGDSRLISKPLDPEKPPFIPPGLTTPQRMYGPPTMDSLSDCNGIPPLIPQTCYPSAHINGAYPHSPQLHSSLPPTPFPGSHVMPPPFPLPPMSVSSSVRHMHPHVSPPMAKGSAPLSSAPIPLNTRSSFGQPQSDCCQVSPPDLTRGSAEAAYCTGSVALESCDSLLQNLPPHQLGRYNSQGGSLEHLNLRKQEILSYLQDSTFTDASSTAYGSVNTVGVSAFSDLKNDLGGTIKKRETMPTHVSDMYVATRTTRSLEDLMNDDMNSYPMRWSNGDDNFTVPISGIASEMPYDSLARGPPLDSSTTNSISFTMAAVSNIESLFETAGTSKLYSPEDQDVPSTGGGDAEFSSFPRDDGDENFIPFEHTSVSKFGPISRLNRMKMVNSAPVQVTADSYKQVNPVLMTNPMDRPLATTMTVPSRFPTPTIKEGLDLSMRPASSYCNKSQLLTNYNNVVKSGGQSSLTETERLAFELQAIEFEISKKTGREPETVGKIIQNAVGLDGNRGSNHNAVIEQEKIKKANDQKAVQQMVDNFSRSWPGLKKEVSREK</sequence>
<dbReference type="GO" id="GO:0003725">
    <property type="term" value="F:double-stranded RNA binding"/>
    <property type="evidence" value="ECO:0007669"/>
    <property type="project" value="TreeGrafter"/>
</dbReference>
<dbReference type="GO" id="GO:0035613">
    <property type="term" value="F:RNA stem-loop binding"/>
    <property type="evidence" value="ECO:0007669"/>
    <property type="project" value="TreeGrafter"/>
</dbReference>
<dbReference type="PANTHER" id="PTHR13139:SF54">
    <property type="entry name" value="RING-TYPE E3 UBIQUITIN TRANSFERASE"/>
    <property type="match status" value="1"/>
</dbReference>
<dbReference type="InterPro" id="IPR052249">
    <property type="entry name" value="Roquin_domain"/>
</dbReference>
<comment type="catalytic activity">
    <reaction evidence="1">
        <text>S-ubiquitinyl-[E2 ubiquitin-conjugating enzyme]-L-cysteine + [acceptor protein]-L-lysine = [E2 ubiquitin-conjugating enzyme]-L-cysteine + N(6)-ubiquitinyl-[acceptor protein]-L-lysine.</text>
        <dbReference type="EC" id="2.3.2.27"/>
    </reaction>
</comment>
<feature type="domain" description="RING-type" evidence="11">
    <location>
        <begin position="14"/>
        <end position="55"/>
    </location>
</feature>
<evidence type="ECO:0000256" key="9">
    <source>
        <dbReference type="SAM" id="Coils"/>
    </source>
</evidence>
<feature type="coiled-coil region" evidence="9">
    <location>
        <begin position="285"/>
        <end position="312"/>
    </location>
</feature>
<dbReference type="Proteomes" id="UP000076420">
    <property type="component" value="Unassembled WGS sequence"/>
</dbReference>
<keyword evidence="7 8" id="KW-0862">Zinc</keyword>
<evidence type="ECO:0000256" key="5">
    <source>
        <dbReference type="ARBA" id="ARBA00022723"/>
    </source>
</evidence>
<evidence type="ECO:0000256" key="10">
    <source>
        <dbReference type="SAM" id="MobiDB-lite"/>
    </source>
</evidence>
<dbReference type="InterPro" id="IPR001841">
    <property type="entry name" value="Znf_RING"/>
</dbReference>
<dbReference type="GO" id="GO:0010494">
    <property type="term" value="C:cytoplasmic stress granule"/>
    <property type="evidence" value="ECO:0007669"/>
    <property type="project" value="TreeGrafter"/>
</dbReference>
<dbReference type="SMART" id="SM00184">
    <property type="entry name" value="RING"/>
    <property type="match status" value="1"/>
</dbReference>
<comment type="subcellular location">
    <subcellularLocation>
        <location evidence="2">Cytoplasm</location>
        <location evidence="2">P-body</location>
    </subcellularLocation>
</comment>
<dbReference type="KEGG" id="bgt:106074648"/>
<evidence type="ECO:0000256" key="3">
    <source>
        <dbReference type="ARBA" id="ARBA00012483"/>
    </source>
</evidence>
<evidence type="ECO:0000259" key="12">
    <source>
        <dbReference type="PROSITE" id="PS50103"/>
    </source>
</evidence>
<evidence type="ECO:0000256" key="6">
    <source>
        <dbReference type="ARBA" id="ARBA00022771"/>
    </source>
</evidence>
<evidence type="ECO:0000313" key="14">
    <source>
        <dbReference type="Proteomes" id="UP000076420"/>
    </source>
</evidence>
<evidence type="ECO:0000256" key="8">
    <source>
        <dbReference type="PROSITE-ProRule" id="PRU00723"/>
    </source>
</evidence>
<dbReference type="GO" id="GO:0000932">
    <property type="term" value="C:P-body"/>
    <property type="evidence" value="ECO:0007669"/>
    <property type="project" value="UniProtKB-SubCell"/>
</dbReference>
<dbReference type="VEuPathDB" id="VectorBase:BGLAX_037783"/>
<dbReference type="Gene3D" id="4.10.1000.10">
    <property type="entry name" value="Zinc finger, CCCH-type"/>
    <property type="match status" value="1"/>
</dbReference>
<dbReference type="Gene3D" id="1.20.120.1790">
    <property type="match status" value="1"/>
</dbReference>
<dbReference type="PROSITE" id="PS50089">
    <property type="entry name" value="ZF_RING_2"/>
    <property type="match status" value="1"/>
</dbReference>
<dbReference type="PROSITE" id="PS00518">
    <property type="entry name" value="ZF_RING_1"/>
    <property type="match status" value="1"/>
</dbReference>
<dbReference type="FunFam" id="1.20.120.1790:FF:000001">
    <property type="entry name" value="roquin-1 isoform X1"/>
    <property type="match status" value="1"/>
</dbReference>
<dbReference type="InterPro" id="IPR017907">
    <property type="entry name" value="Znf_RING_CS"/>
</dbReference>
<dbReference type="OrthoDB" id="10067217at2759"/>
<dbReference type="EnsemblMetazoa" id="BGLB010809-RB">
    <property type="protein sequence ID" value="BGLB010809-PB"/>
    <property type="gene ID" value="BGLB010809"/>
</dbReference>
<dbReference type="InterPro" id="IPR048575">
    <property type="entry name" value="Roquin_1_2-like_ROQ"/>
</dbReference>
<dbReference type="RefSeq" id="XP_013090913.2">
    <property type="nucleotide sequence ID" value="XM_013235459.2"/>
</dbReference>
<dbReference type="PANTHER" id="PTHR13139">
    <property type="entry name" value="RING FINGER AND CCCH-TYPE ZINC FINGER DOMAIN-CONTAINING PROTEIN"/>
    <property type="match status" value="1"/>
</dbReference>
<dbReference type="EnsemblMetazoa" id="BGLB010809-RC">
    <property type="protein sequence ID" value="BGLB010809-PC"/>
    <property type="gene ID" value="BGLB010809"/>
</dbReference>
<dbReference type="Pfam" id="PF18386">
    <property type="entry name" value="ROQ_II"/>
    <property type="match status" value="1"/>
</dbReference>
<dbReference type="InterPro" id="IPR013083">
    <property type="entry name" value="Znf_RING/FYVE/PHD"/>
</dbReference>
<dbReference type="STRING" id="6526.A0A2C9JZY5"/>
<dbReference type="GO" id="GO:0006511">
    <property type="term" value="P:ubiquitin-dependent protein catabolic process"/>
    <property type="evidence" value="ECO:0007669"/>
    <property type="project" value="TreeGrafter"/>
</dbReference>
<dbReference type="InterPro" id="IPR036855">
    <property type="entry name" value="Znf_CCCH_sf"/>
</dbReference>
<feature type="compositionally biased region" description="Polar residues" evidence="10">
    <location>
        <begin position="124"/>
        <end position="141"/>
    </location>
</feature>
<dbReference type="GO" id="GO:0008270">
    <property type="term" value="F:zinc ion binding"/>
    <property type="evidence" value="ECO:0007669"/>
    <property type="project" value="UniProtKB-KW"/>
</dbReference>
<evidence type="ECO:0000256" key="4">
    <source>
        <dbReference type="ARBA" id="ARBA00022679"/>
    </source>
</evidence>
<keyword evidence="6 8" id="KW-0863">Zinc-finger</keyword>
<dbReference type="InterPro" id="IPR041523">
    <property type="entry name" value="ROQ_II"/>
</dbReference>
<keyword evidence="4" id="KW-0808">Transferase</keyword>
<dbReference type="GO" id="GO:0003729">
    <property type="term" value="F:mRNA binding"/>
    <property type="evidence" value="ECO:0007669"/>
    <property type="project" value="TreeGrafter"/>
</dbReference>
<accession>A0A2C9JZY5</accession>
<dbReference type="SUPFAM" id="SSF57850">
    <property type="entry name" value="RING/U-box"/>
    <property type="match status" value="1"/>
</dbReference>
<dbReference type="Pfam" id="PF21206">
    <property type="entry name" value="Roquin_1_2-like_ROQ"/>
    <property type="match status" value="1"/>
</dbReference>
<evidence type="ECO:0000259" key="11">
    <source>
        <dbReference type="PROSITE" id="PS50089"/>
    </source>
</evidence>
<dbReference type="GO" id="GO:0061630">
    <property type="term" value="F:ubiquitin protein ligase activity"/>
    <property type="evidence" value="ECO:0007669"/>
    <property type="project" value="UniProtKB-EC"/>
</dbReference>